<evidence type="ECO:0000256" key="2">
    <source>
        <dbReference type="ARBA" id="ARBA00007581"/>
    </source>
</evidence>
<evidence type="ECO:0000256" key="3">
    <source>
        <dbReference type="ARBA" id="ARBA00022723"/>
    </source>
</evidence>
<dbReference type="InterPro" id="IPR014436">
    <property type="entry name" value="Extradiol_dOase_DODA"/>
</dbReference>
<dbReference type="EMBL" id="JBHFEH010000001">
    <property type="protein sequence ID" value="KAL2059490.1"/>
    <property type="molecule type" value="Genomic_DNA"/>
</dbReference>
<dbReference type="InterPro" id="IPR004183">
    <property type="entry name" value="Xdiol_dOase_suB"/>
</dbReference>
<dbReference type="PANTHER" id="PTHR30096:SF0">
    <property type="entry name" value="4,5-DOPA DIOXYGENASE EXTRADIOL-LIKE PROTEIN"/>
    <property type="match status" value="1"/>
</dbReference>
<keyword evidence="4" id="KW-0862">Zinc</keyword>
<comment type="similarity">
    <text evidence="2">Belongs to the DODA-type extradiol aromatic ring-opening dioxygenase family.</text>
</comment>
<accession>A0ABR4BP47</accession>
<feature type="domain" description="Extradiol ring-cleavage dioxygenase class III enzyme subunit B" evidence="6">
    <location>
        <begin position="8"/>
        <end position="208"/>
    </location>
</feature>
<gene>
    <name evidence="7" type="ORF">ABVK25_000783</name>
</gene>
<dbReference type="PANTHER" id="PTHR30096">
    <property type="entry name" value="4,5-DOPA DIOXYGENASE EXTRADIOL-LIKE PROTEIN"/>
    <property type="match status" value="1"/>
</dbReference>
<sequence length="216" mass="24343">MTRTPVYFVSHGGPNIIYETTHPAYSRLESIGCEITQHIKPSAILVFSAHWQADRPNTIEVNISEQEPLLYDFYGFPKHYYLEKYPNRGSPQLAKRVMQLLTEAGIEAVPTDRGLDHGVFVPFKVMFSPEKNPVDVPIVQVSLFDDDTDAAAHIRLGRAVQKLREENVQIIVSGMAVHNLGDMRVAMSQKRTMPYTVSFDRALQEAVETEPGEGQE</sequence>
<dbReference type="Pfam" id="PF02900">
    <property type="entry name" value="LigB"/>
    <property type="match status" value="1"/>
</dbReference>
<reference evidence="7 8" key="1">
    <citation type="submission" date="2024-09" db="EMBL/GenBank/DDBJ databases">
        <title>Rethinking Asexuality: The Enigmatic Case of Functional Sexual Genes in Lepraria (Stereocaulaceae).</title>
        <authorList>
            <person name="Doellman M."/>
            <person name="Sun Y."/>
            <person name="Barcenas-Pena A."/>
            <person name="Lumbsch H.T."/>
            <person name="Grewe F."/>
        </authorList>
    </citation>
    <scope>NUCLEOTIDE SEQUENCE [LARGE SCALE GENOMIC DNA]</scope>
    <source>
        <strain evidence="7 8">Grewe 0041</strain>
    </source>
</reference>
<dbReference type="SUPFAM" id="SSF53213">
    <property type="entry name" value="LigB-like"/>
    <property type="match status" value="1"/>
</dbReference>
<proteinExistence type="inferred from homology"/>
<keyword evidence="8" id="KW-1185">Reference proteome</keyword>
<comment type="cofactor">
    <cofactor evidence="1">
        <name>Zn(2+)</name>
        <dbReference type="ChEBI" id="CHEBI:29105"/>
    </cofactor>
</comment>
<name>A0ABR4BP47_9LECA</name>
<dbReference type="PIRSF" id="PIRSF006157">
    <property type="entry name" value="Doxgns_DODA"/>
    <property type="match status" value="1"/>
</dbReference>
<dbReference type="CDD" id="cd07363">
    <property type="entry name" value="45_DOPA_Dioxygenase"/>
    <property type="match status" value="1"/>
</dbReference>
<organism evidence="7 8">
    <name type="scientific">Lepraria finkii</name>
    <dbReference type="NCBI Taxonomy" id="1340010"/>
    <lineage>
        <taxon>Eukaryota</taxon>
        <taxon>Fungi</taxon>
        <taxon>Dikarya</taxon>
        <taxon>Ascomycota</taxon>
        <taxon>Pezizomycotina</taxon>
        <taxon>Lecanoromycetes</taxon>
        <taxon>OSLEUM clade</taxon>
        <taxon>Lecanoromycetidae</taxon>
        <taxon>Lecanorales</taxon>
        <taxon>Lecanorineae</taxon>
        <taxon>Stereocaulaceae</taxon>
        <taxon>Lepraria</taxon>
    </lineage>
</organism>
<keyword evidence="3" id="KW-0479">Metal-binding</keyword>
<evidence type="ECO:0000256" key="4">
    <source>
        <dbReference type="ARBA" id="ARBA00022833"/>
    </source>
</evidence>
<evidence type="ECO:0000313" key="8">
    <source>
        <dbReference type="Proteomes" id="UP001590951"/>
    </source>
</evidence>
<comment type="caution">
    <text evidence="7">The sequence shown here is derived from an EMBL/GenBank/DDBJ whole genome shotgun (WGS) entry which is preliminary data.</text>
</comment>
<dbReference type="Proteomes" id="UP001590951">
    <property type="component" value="Unassembled WGS sequence"/>
</dbReference>
<evidence type="ECO:0000256" key="5">
    <source>
        <dbReference type="ARBA" id="ARBA00023002"/>
    </source>
</evidence>
<evidence type="ECO:0000259" key="6">
    <source>
        <dbReference type="Pfam" id="PF02900"/>
    </source>
</evidence>
<evidence type="ECO:0000313" key="7">
    <source>
        <dbReference type="EMBL" id="KAL2059490.1"/>
    </source>
</evidence>
<protein>
    <recommendedName>
        <fullName evidence="6">Extradiol ring-cleavage dioxygenase class III enzyme subunit B domain-containing protein</fullName>
    </recommendedName>
</protein>
<dbReference type="Gene3D" id="3.40.830.10">
    <property type="entry name" value="LigB-like"/>
    <property type="match status" value="1"/>
</dbReference>
<keyword evidence="5" id="KW-0560">Oxidoreductase</keyword>
<evidence type="ECO:0000256" key="1">
    <source>
        <dbReference type="ARBA" id="ARBA00001947"/>
    </source>
</evidence>